<dbReference type="InterPro" id="IPR051220">
    <property type="entry name" value="TFA_Chaperone"/>
</dbReference>
<dbReference type="Proteomes" id="UP001057520">
    <property type="component" value="Chromosome"/>
</dbReference>
<feature type="compositionally biased region" description="Pro residues" evidence="1">
    <location>
        <begin position="650"/>
        <end position="661"/>
    </location>
</feature>
<feature type="region of interest" description="Disordered" evidence="1">
    <location>
        <begin position="621"/>
        <end position="676"/>
    </location>
</feature>
<keyword evidence="5" id="KW-1185">Reference proteome</keyword>
<evidence type="ECO:0000256" key="1">
    <source>
        <dbReference type="SAM" id="MobiDB-lite"/>
    </source>
</evidence>
<dbReference type="EMBL" id="CP096040">
    <property type="protein sequence ID" value="USQ97253.1"/>
    <property type="molecule type" value="Genomic_DNA"/>
</dbReference>
<feature type="domain" description="Terminase large subunit GpA endonuclease" evidence="3">
    <location>
        <begin position="300"/>
        <end position="594"/>
    </location>
</feature>
<dbReference type="InterPro" id="IPR046453">
    <property type="entry name" value="GpA_ATPase"/>
</dbReference>
<dbReference type="Pfam" id="PF05876">
    <property type="entry name" value="GpA_ATPase"/>
    <property type="match status" value="1"/>
</dbReference>
<dbReference type="PANTHER" id="PTHR34413:SF2">
    <property type="entry name" value="PROPHAGE TAIL FIBER ASSEMBLY PROTEIN HOMOLOG TFAE-RELATED"/>
    <property type="match status" value="1"/>
</dbReference>
<feature type="domain" description="Phage terminase large subunit GpA ATPase" evidence="2">
    <location>
        <begin position="43"/>
        <end position="286"/>
    </location>
</feature>
<evidence type="ECO:0000259" key="2">
    <source>
        <dbReference type="Pfam" id="PF05876"/>
    </source>
</evidence>
<organism evidence="4 5">
    <name type="scientific">Caulobacter segnis</name>
    <dbReference type="NCBI Taxonomy" id="88688"/>
    <lineage>
        <taxon>Bacteria</taxon>
        <taxon>Pseudomonadati</taxon>
        <taxon>Pseudomonadota</taxon>
        <taxon>Alphaproteobacteria</taxon>
        <taxon>Caulobacterales</taxon>
        <taxon>Caulobacteraceae</taxon>
        <taxon>Caulobacter</taxon>
    </lineage>
</organism>
<proteinExistence type="predicted"/>
<dbReference type="PANTHER" id="PTHR34413">
    <property type="entry name" value="PROPHAGE TAIL FIBER ASSEMBLY PROTEIN HOMOLOG TFAE-RELATED-RELATED"/>
    <property type="match status" value="1"/>
</dbReference>
<gene>
    <name evidence="4" type="ORF">MZV50_06840</name>
</gene>
<reference evidence="4 5" key="1">
    <citation type="submission" date="2022-04" db="EMBL/GenBank/DDBJ databases">
        <title>Genome sequence of soybean root-associated Caulobacter segnis RL271.</title>
        <authorList>
            <person name="Longley R."/>
            <person name="Bonito G."/>
            <person name="Trigodet F."/>
            <person name="Crosson S."/>
            <person name="Fiebig A."/>
        </authorList>
    </citation>
    <scope>NUCLEOTIDE SEQUENCE [LARGE SCALE GENOMIC DNA]</scope>
    <source>
        <strain evidence="4 5">RL271</strain>
    </source>
</reference>
<dbReference type="InterPro" id="IPR046454">
    <property type="entry name" value="GpA_endonuclease"/>
</dbReference>
<feature type="compositionally biased region" description="Basic and acidic residues" evidence="1">
    <location>
        <begin position="665"/>
        <end position="676"/>
    </location>
</feature>
<sequence length="676" mass="75573">MCIHLTNAERLAMETSAEAWDPPPAVDYLSWAKRNIVFSERESPERGPYNEDRFPLNSEILKALGPDDPCRIVTFAKSAQLGGTVLANIFTLGSLDMDPGDFLYVHPTDDNARRWSKMKLMPMLKGTTAIARLFPTKSRDGGDSVLYKERIDGRGALQISGANSPASLSQVTMKRQCQDDLAKWEMNAGGDPETQADSRSAAHMFAKIFKISTPLIWPGCRITKSFRAGSQEVPELPCPHCQHYQVLTWDNMLANLDEAKPEAACFSCVSCGGLIEEHHRPWMLKRHRFVAGNPKAMRYHRSFWWWAAYSVLQSWEGIARAWLTAKGDPAREQTFMNDMAGLAYEAAGEAVAWEVLRDRAAQSHYRRGQVPAGGLVITIGVDCQKDYVQWQVVAWGREVRRWVVERGVFPGHISEPSCQALLDDLVKQLWINSAGRGLGCDLLAIDGNAWTEDVWGWAKKHPAHRVIMVRGANTETAPLIARVKKEVNAKTGKKLKYSRRFFNFGASVLKMGLYRLLNKTDPLERGYVGFPVGLEDDYFQQLTSERRKAKKNKQGFEVWTWIKDATQANEDLDTMNQAETAAIKLGVRSFTDTHWDRLEAEREAPIKGLQLDLEDLMNAAAPPASEAPTGAADELAANAVRDDAPEDEPPPPAKPPAPAPAARPSLRDLGRRLNRR</sequence>
<dbReference type="Pfam" id="PF20454">
    <property type="entry name" value="GpA_nuclease"/>
    <property type="match status" value="1"/>
</dbReference>
<protein>
    <submittedName>
        <fullName evidence="4">Phage terminase large subunit family protein</fullName>
    </submittedName>
</protein>
<evidence type="ECO:0000313" key="5">
    <source>
        <dbReference type="Proteomes" id="UP001057520"/>
    </source>
</evidence>
<evidence type="ECO:0000259" key="3">
    <source>
        <dbReference type="Pfam" id="PF20454"/>
    </source>
</evidence>
<accession>A0ABY4ZWN8</accession>
<name>A0ABY4ZWN8_9CAUL</name>
<evidence type="ECO:0000313" key="4">
    <source>
        <dbReference type="EMBL" id="USQ97253.1"/>
    </source>
</evidence>